<dbReference type="eggNOG" id="ENOG502S3GI">
    <property type="taxonomic scope" value="Eukaryota"/>
</dbReference>
<proteinExistence type="predicted"/>
<organism evidence="2 3">
    <name type="scientific">Talaromyces stipitatus (strain ATCC 10500 / CBS 375.48 / QM 6759 / NRRL 1006)</name>
    <name type="common">Penicillium stipitatum</name>
    <dbReference type="NCBI Taxonomy" id="441959"/>
    <lineage>
        <taxon>Eukaryota</taxon>
        <taxon>Fungi</taxon>
        <taxon>Dikarya</taxon>
        <taxon>Ascomycota</taxon>
        <taxon>Pezizomycotina</taxon>
        <taxon>Eurotiomycetes</taxon>
        <taxon>Eurotiomycetidae</taxon>
        <taxon>Eurotiales</taxon>
        <taxon>Trichocomaceae</taxon>
        <taxon>Talaromyces</taxon>
        <taxon>Talaromyces sect. Talaromyces</taxon>
    </lineage>
</organism>
<accession>B8M2B1</accession>
<dbReference type="RefSeq" id="XP_002478538.1">
    <property type="nucleotide sequence ID" value="XM_002478493.1"/>
</dbReference>
<dbReference type="Pfam" id="PF00975">
    <property type="entry name" value="Thioesterase"/>
    <property type="match status" value="1"/>
</dbReference>
<dbReference type="InterPro" id="IPR029058">
    <property type="entry name" value="AB_hydrolase_fold"/>
</dbReference>
<dbReference type="GeneID" id="8106908"/>
<dbReference type="PhylomeDB" id="B8M2B1"/>
<evidence type="ECO:0000259" key="1">
    <source>
        <dbReference type="Pfam" id="PF00975"/>
    </source>
</evidence>
<dbReference type="OrthoDB" id="10253869at2759"/>
<dbReference type="EMBL" id="EQ962653">
    <property type="protein sequence ID" value="EED21575.1"/>
    <property type="molecule type" value="Genomic_DNA"/>
</dbReference>
<dbReference type="Proteomes" id="UP000001745">
    <property type="component" value="Unassembled WGS sequence"/>
</dbReference>
<gene>
    <name evidence="2" type="ORF">TSTA_088110</name>
</gene>
<dbReference type="STRING" id="441959.B8M2B1"/>
<keyword evidence="3" id="KW-1185">Reference proteome</keyword>
<dbReference type="VEuPathDB" id="FungiDB:TSTA_088110"/>
<feature type="domain" description="Thioesterase" evidence="1">
    <location>
        <begin position="20"/>
        <end position="135"/>
    </location>
</feature>
<dbReference type="OMA" id="KLGWEQY"/>
<dbReference type="SUPFAM" id="SSF53474">
    <property type="entry name" value="alpha/beta-Hydrolases"/>
    <property type="match status" value="1"/>
</dbReference>
<dbReference type="InterPro" id="IPR001031">
    <property type="entry name" value="Thioesterase"/>
</dbReference>
<protein>
    <recommendedName>
        <fullName evidence="1">Thioesterase domain-containing protein</fullName>
    </recommendedName>
</protein>
<sequence>MLDSNPSVIQFGPAGQRNVPLILFHDGGGTTMSYHYLGDLNRTVYGIHDPRFIHGRPWRDGIPEMARTYANLVRSVVPRGQVILGGWSLGGYLALETAKVLESADEHSHCIEIIGIIMLDSPYPNRVPNPPNTRLQPNRPFLEKTCPPELSMLVTRSMKRVGQMIDKWSIPSWWEDNGIQPPPIFLLRCTQMVPVQNSDASMTSSDYSSDTSNESEERVIVAVDRFRAHRLLGWELYHDTEFIKAVFDVPGHHFNLFAKENRDTTTMQLKQACKMLELPYYNNRQISRTQ</sequence>
<reference evidence="3" key="1">
    <citation type="journal article" date="2015" name="Genome Announc.">
        <title>Genome sequence of the AIDS-associated pathogen Penicillium marneffei (ATCC18224) and its near taxonomic relative Talaromyces stipitatus (ATCC10500).</title>
        <authorList>
            <person name="Nierman W.C."/>
            <person name="Fedorova-Abrams N.D."/>
            <person name="Andrianopoulos A."/>
        </authorList>
    </citation>
    <scope>NUCLEOTIDE SEQUENCE [LARGE SCALE GENOMIC DNA]</scope>
    <source>
        <strain evidence="3">ATCC 10500 / CBS 375.48 / QM 6759 / NRRL 1006</strain>
    </source>
</reference>
<name>B8M2B1_TALSN</name>
<evidence type="ECO:0000313" key="2">
    <source>
        <dbReference type="EMBL" id="EED21575.1"/>
    </source>
</evidence>
<evidence type="ECO:0000313" key="3">
    <source>
        <dbReference type="Proteomes" id="UP000001745"/>
    </source>
</evidence>
<dbReference type="Gene3D" id="3.40.50.1820">
    <property type="entry name" value="alpha/beta hydrolase"/>
    <property type="match status" value="1"/>
</dbReference>
<dbReference type="HOGENOM" id="CLU_066049_0_0_1"/>
<dbReference type="AlphaFoldDB" id="B8M2B1"/>
<dbReference type="InParanoid" id="B8M2B1"/>